<name>A0A0N4VIV3_ENTVE</name>
<keyword evidence="5" id="KW-0106">Calcium</keyword>
<gene>
    <name evidence="7" type="ORF">EVEC_LOCUS10099</name>
</gene>
<keyword evidence="2" id="KW-0963">Cytoplasm</keyword>
<dbReference type="SUPFAM" id="SSF47473">
    <property type="entry name" value="EF-hand"/>
    <property type="match status" value="1"/>
</dbReference>
<sequence>MFDSDKDGAINFHEFSALWNYINQWTHCFRSFDKDSSGNIDKNELSMALTQFGYTLSSTFVDLLMLKFDRSHTHRVNFDDFIQLCVVLQTLTASFRDKDLDRDGIITIGYEEFLTMVFTCNI</sequence>
<dbReference type="WBParaSite" id="EVEC_0001077401-mRNA-1">
    <property type="protein sequence ID" value="EVEC_0001077401-mRNA-1"/>
    <property type="gene ID" value="EVEC_0001077401"/>
</dbReference>
<proteinExistence type="predicted"/>
<dbReference type="OrthoDB" id="186625at2759"/>
<dbReference type="GO" id="GO:0048306">
    <property type="term" value="F:calcium-dependent protein binding"/>
    <property type="evidence" value="ECO:0007669"/>
    <property type="project" value="UniProtKB-ARBA"/>
</dbReference>
<dbReference type="AlphaFoldDB" id="A0A0N4VIV3"/>
<dbReference type="Pfam" id="PF13202">
    <property type="entry name" value="EF-hand_5"/>
    <property type="match status" value="1"/>
</dbReference>
<dbReference type="GO" id="GO:0005509">
    <property type="term" value="F:calcium ion binding"/>
    <property type="evidence" value="ECO:0007669"/>
    <property type="project" value="InterPro"/>
</dbReference>
<dbReference type="InterPro" id="IPR051426">
    <property type="entry name" value="Peflin/Sorcin_CaBP"/>
</dbReference>
<evidence type="ECO:0000313" key="8">
    <source>
        <dbReference type="Proteomes" id="UP000274131"/>
    </source>
</evidence>
<dbReference type="Proteomes" id="UP000274131">
    <property type="component" value="Unassembled WGS sequence"/>
</dbReference>
<keyword evidence="4" id="KW-0677">Repeat</keyword>
<dbReference type="Gene3D" id="1.10.238.10">
    <property type="entry name" value="EF-hand"/>
    <property type="match status" value="1"/>
</dbReference>
<dbReference type="PANTHER" id="PTHR46212">
    <property type="entry name" value="PEFLIN"/>
    <property type="match status" value="1"/>
</dbReference>
<keyword evidence="8" id="KW-1185">Reference proteome</keyword>
<dbReference type="SMART" id="SM00054">
    <property type="entry name" value="EFh"/>
    <property type="match status" value="4"/>
</dbReference>
<evidence type="ECO:0000256" key="3">
    <source>
        <dbReference type="ARBA" id="ARBA00022723"/>
    </source>
</evidence>
<organism evidence="9">
    <name type="scientific">Enterobius vermicularis</name>
    <name type="common">Human pinworm</name>
    <dbReference type="NCBI Taxonomy" id="51028"/>
    <lineage>
        <taxon>Eukaryota</taxon>
        <taxon>Metazoa</taxon>
        <taxon>Ecdysozoa</taxon>
        <taxon>Nematoda</taxon>
        <taxon>Chromadorea</taxon>
        <taxon>Rhabditida</taxon>
        <taxon>Spirurina</taxon>
        <taxon>Oxyuridomorpha</taxon>
        <taxon>Oxyuroidea</taxon>
        <taxon>Oxyuridae</taxon>
        <taxon>Enterobius</taxon>
    </lineage>
</organism>
<dbReference type="PANTHER" id="PTHR46212:SF9">
    <property type="entry name" value="PROGRAMMED CELL DEATH PROTEIN 6"/>
    <property type="match status" value="1"/>
</dbReference>
<comment type="subcellular location">
    <subcellularLocation>
        <location evidence="1">Cytoplasm</location>
    </subcellularLocation>
</comment>
<dbReference type="InterPro" id="IPR018247">
    <property type="entry name" value="EF_Hand_1_Ca_BS"/>
</dbReference>
<dbReference type="PROSITE" id="PS50222">
    <property type="entry name" value="EF_HAND_2"/>
    <property type="match status" value="1"/>
</dbReference>
<keyword evidence="3" id="KW-0479">Metal-binding</keyword>
<reference evidence="9" key="1">
    <citation type="submission" date="2017-02" db="UniProtKB">
        <authorList>
            <consortium name="WormBaseParasite"/>
        </authorList>
    </citation>
    <scope>IDENTIFICATION</scope>
</reference>
<dbReference type="STRING" id="51028.A0A0N4VIV3"/>
<reference evidence="7 8" key="2">
    <citation type="submission" date="2018-10" db="EMBL/GenBank/DDBJ databases">
        <authorList>
            <consortium name="Pathogen Informatics"/>
        </authorList>
    </citation>
    <scope>NUCLEOTIDE SEQUENCE [LARGE SCALE GENOMIC DNA]</scope>
</reference>
<evidence type="ECO:0000259" key="6">
    <source>
        <dbReference type="PROSITE" id="PS50222"/>
    </source>
</evidence>
<evidence type="ECO:0000256" key="1">
    <source>
        <dbReference type="ARBA" id="ARBA00004496"/>
    </source>
</evidence>
<evidence type="ECO:0000313" key="9">
    <source>
        <dbReference type="WBParaSite" id="EVEC_0001077401-mRNA-1"/>
    </source>
</evidence>
<dbReference type="Pfam" id="PF13499">
    <property type="entry name" value="EF-hand_7"/>
    <property type="match status" value="1"/>
</dbReference>
<feature type="domain" description="EF-hand" evidence="6">
    <location>
        <begin position="20"/>
        <end position="55"/>
    </location>
</feature>
<evidence type="ECO:0000256" key="5">
    <source>
        <dbReference type="ARBA" id="ARBA00022837"/>
    </source>
</evidence>
<protein>
    <submittedName>
        <fullName evidence="9">EF-hand domain-containing protein</fullName>
    </submittedName>
</protein>
<dbReference type="EMBL" id="UXUI01010531">
    <property type="protein sequence ID" value="VDD95348.1"/>
    <property type="molecule type" value="Genomic_DNA"/>
</dbReference>
<evidence type="ECO:0000313" key="7">
    <source>
        <dbReference type="EMBL" id="VDD95348.1"/>
    </source>
</evidence>
<dbReference type="InterPro" id="IPR002048">
    <property type="entry name" value="EF_hand_dom"/>
</dbReference>
<dbReference type="GO" id="GO:0005737">
    <property type="term" value="C:cytoplasm"/>
    <property type="evidence" value="ECO:0007669"/>
    <property type="project" value="UniProtKB-SubCell"/>
</dbReference>
<dbReference type="PROSITE" id="PS00018">
    <property type="entry name" value="EF_HAND_1"/>
    <property type="match status" value="2"/>
</dbReference>
<dbReference type="InterPro" id="IPR011992">
    <property type="entry name" value="EF-hand-dom_pair"/>
</dbReference>
<evidence type="ECO:0000256" key="2">
    <source>
        <dbReference type="ARBA" id="ARBA00022490"/>
    </source>
</evidence>
<evidence type="ECO:0000256" key="4">
    <source>
        <dbReference type="ARBA" id="ARBA00022737"/>
    </source>
</evidence>
<accession>A0A0N4VIV3</accession>